<dbReference type="Pfam" id="PF00031">
    <property type="entry name" value="Cystatin"/>
    <property type="match status" value="2"/>
</dbReference>
<feature type="domain" description="Cystatin" evidence="3">
    <location>
        <begin position="151"/>
        <end position="257"/>
    </location>
</feature>
<dbReference type="PANTHER" id="PTHR46186">
    <property type="entry name" value="CYSTATIN"/>
    <property type="match status" value="1"/>
</dbReference>
<dbReference type="RefSeq" id="WP_246953983.1">
    <property type="nucleotide sequence ID" value="NZ_JALKII010000034.1"/>
</dbReference>
<dbReference type="SMART" id="SM00043">
    <property type="entry name" value="CY"/>
    <property type="match status" value="3"/>
</dbReference>
<dbReference type="PROSITE" id="PS00287">
    <property type="entry name" value="CYSTATIN"/>
    <property type="match status" value="2"/>
</dbReference>
<evidence type="ECO:0000313" key="5">
    <source>
        <dbReference type="Proteomes" id="UP001165524"/>
    </source>
</evidence>
<keyword evidence="5" id="KW-1185">Reference proteome</keyword>
<feature type="non-terminal residue" evidence="4">
    <location>
        <position position="1"/>
    </location>
</feature>
<accession>A0ABT0EAY0</accession>
<evidence type="ECO:0000259" key="3">
    <source>
        <dbReference type="SMART" id="SM00043"/>
    </source>
</evidence>
<evidence type="ECO:0000256" key="2">
    <source>
        <dbReference type="ARBA" id="ARBA00022690"/>
    </source>
</evidence>
<reference evidence="4" key="1">
    <citation type="submission" date="2022-04" db="EMBL/GenBank/DDBJ databases">
        <title>Alcanivorax sp. CY1518 draft genome sequence.</title>
        <authorList>
            <person name="Zhao G."/>
            <person name="An M."/>
        </authorList>
    </citation>
    <scope>NUCLEOTIDE SEQUENCE</scope>
    <source>
        <strain evidence="4">CY1518</strain>
    </source>
</reference>
<dbReference type="InterPro" id="IPR046350">
    <property type="entry name" value="Cystatin_sf"/>
</dbReference>
<comment type="similarity">
    <text evidence="1">Belongs to the cystatin family.</text>
</comment>
<protein>
    <submittedName>
        <fullName evidence="4">Cystatin domain-containing protein</fullName>
    </submittedName>
</protein>
<dbReference type="PANTHER" id="PTHR46186:SF2">
    <property type="entry name" value="CYSTATIN"/>
    <property type="match status" value="1"/>
</dbReference>
<organism evidence="4 5">
    <name type="scientific">Alcanivorax quisquiliarum</name>
    <dbReference type="NCBI Taxonomy" id="2933565"/>
    <lineage>
        <taxon>Bacteria</taxon>
        <taxon>Pseudomonadati</taxon>
        <taxon>Pseudomonadota</taxon>
        <taxon>Gammaproteobacteria</taxon>
        <taxon>Oceanospirillales</taxon>
        <taxon>Alcanivoracaceae</taxon>
        <taxon>Alcanivorax</taxon>
    </lineage>
</organism>
<dbReference type="SUPFAM" id="SSF54403">
    <property type="entry name" value="Cystatin/monellin"/>
    <property type="match status" value="3"/>
</dbReference>
<dbReference type="EMBL" id="JALKII010000034">
    <property type="protein sequence ID" value="MCK0538907.1"/>
    <property type="molecule type" value="Genomic_DNA"/>
</dbReference>
<dbReference type="CDD" id="cd00042">
    <property type="entry name" value="CY"/>
    <property type="match status" value="3"/>
</dbReference>
<gene>
    <name evidence="4" type="ORF">MU846_14495</name>
</gene>
<sequence length="357" mass="40223">FVFQVLGLLELYYCEVPSNQPKRVLKMGPMHLMVFLLLGLFQSSLARACVGCPYNVDVNDPAANQRLKSKLQHAAPKGLATNEMVELVRIKELKEQVVAGFIYSYDFEARGLKSNSLYDCKFVIFEQAWLHREEVKEYRCRVVPSHKQKRSLPGSEFMIDAEKNSDLQELKPIIGGAVGKKLNSKYLMKVVKFFKATEQIVEGSLFRATVEVATTDCLQNSQSEECQILDEDRQICDVQVWYRPWLNKKEVEEVSCRPQPKFCAGCPVEISAEDATAQQCLKRALSNLNAQSHNSHELSLVKINRATSQVVAGVKYTFEFDASDENSGYTCKAAVLSQPWISEDPAVVEFNCAPSSQ</sequence>
<dbReference type="InterPro" id="IPR018073">
    <property type="entry name" value="Prot_inh_cystat_CS"/>
</dbReference>
<comment type="caution">
    <text evidence="4">The sequence shown here is derived from an EMBL/GenBank/DDBJ whole genome shotgun (WGS) entry which is preliminary data.</text>
</comment>
<proteinExistence type="inferred from homology"/>
<dbReference type="Gene3D" id="3.10.450.10">
    <property type="match status" value="3"/>
</dbReference>
<evidence type="ECO:0000313" key="4">
    <source>
        <dbReference type="EMBL" id="MCK0538907.1"/>
    </source>
</evidence>
<evidence type="ECO:0000256" key="1">
    <source>
        <dbReference type="ARBA" id="ARBA00009403"/>
    </source>
</evidence>
<keyword evidence="2" id="KW-0646">Protease inhibitor</keyword>
<dbReference type="Proteomes" id="UP001165524">
    <property type="component" value="Unassembled WGS sequence"/>
</dbReference>
<dbReference type="InterPro" id="IPR000010">
    <property type="entry name" value="Cystatin_dom"/>
</dbReference>
<feature type="domain" description="Cystatin" evidence="3">
    <location>
        <begin position="262"/>
        <end position="353"/>
    </location>
</feature>
<name>A0ABT0EAY0_9GAMM</name>
<feature type="domain" description="Cystatin" evidence="3">
    <location>
        <begin position="48"/>
        <end position="141"/>
    </location>
</feature>